<sequence length="112" mass="12041">MVSLVGSGPDPTYSLDATTAMIMITMMNDSAHPIPAASNRGGYHEDNGCVTGDGPKVPQSKWNRFHCSERFGAIWFGPVLVELGLLVVDFLFSATKGSGMLDEDEYVAISNQ</sequence>
<dbReference type="Proteomes" id="UP000075886">
    <property type="component" value="Unassembled WGS sequence"/>
</dbReference>
<dbReference type="AlphaFoldDB" id="A0A182QZD2"/>
<reference evidence="2" key="2">
    <citation type="submission" date="2020-05" db="UniProtKB">
        <authorList>
            <consortium name="EnsemblMetazoa"/>
        </authorList>
    </citation>
    <scope>IDENTIFICATION</scope>
    <source>
        <strain evidence="2">FAR1</strain>
    </source>
</reference>
<evidence type="ECO:0000313" key="2">
    <source>
        <dbReference type="EnsemblMetazoa" id="AFAF019905-PA"/>
    </source>
</evidence>
<reference evidence="3" key="1">
    <citation type="submission" date="2014-01" db="EMBL/GenBank/DDBJ databases">
        <title>The Genome Sequence of Anopheles farauti FAR1 (V2).</title>
        <authorList>
            <consortium name="The Broad Institute Genomics Platform"/>
            <person name="Neafsey D.E."/>
            <person name="Besansky N."/>
            <person name="Howell P."/>
            <person name="Walton C."/>
            <person name="Young S.K."/>
            <person name="Zeng Q."/>
            <person name="Gargeya S."/>
            <person name="Fitzgerald M."/>
            <person name="Haas B."/>
            <person name="Abouelleil A."/>
            <person name="Allen A.W."/>
            <person name="Alvarado L."/>
            <person name="Arachchi H.M."/>
            <person name="Berlin A.M."/>
            <person name="Chapman S.B."/>
            <person name="Gainer-Dewar J."/>
            <person name="Goldberg J."/>
            <person name="Griggs A."/>
            <person name="Gujja S."/>
            <person name="Hansen M."/>
            <person name="Howarth C."/>
            <person name="Imamovic A."/>
            <person name="Ireland A."/>
            <person name="Larimer J."/>
            <person name="McCowan C."/>
            <person name="Murphy C."/>
            <person name="Pearson M."/>
            <person name="Poon T.W."/>
            <person name="Priest M."/>
            <person name="Roberts A."/>
            <person name="Saif S."/>
            <person name="Shea T."/>
            <person name="Sisk P."/>
            <person name="Sykes S."/>
            <person name="Wortman J."/>
            <person name="Nusbaum C."/>
            <person name="Birren B."/>
        </authorList>
    </citation>
    <scope>NUCLEOTIDE SEQUENCE [LARGE SCALE GENOMIC DNA]</scope>
    <source>
        <strain evidence="3">FAR1</strain>
    </source>
</reference>
<organism evidence="2 3">
    <name type="scientific">Anopheles farauti</name>
    <dbReference type="NCBI Taxonomy" id="69004"/>
    <lineage>
        <taxon>Eukaryota</taxon>
        <taxon>Metazoa</taxon>
        <taxon>Ecdysozoa</taxon>
        <taxon>Arthropoda</taxon>
        <taxon>Hexapoda</taxon>
        <taxon>Insecta</taxon>
        <taxon>Pterygota</taxon>
        <taxon>Neoptera</taxon>
        <taxon>Endopterygota</taxon>
        <taxon>Diptera</taxon>
        <taxon>Nematocera</taxon>
        <taxon>Culicoidea</taxon>
        <taxon>Culicidae</taxon>
        <taxon>Anophelinae</taxon>
        <taxon>Anopheles</taxon>
    </lineage>
</organism>
<keyword evidence="1" id="KW-0472">Membrane</keyword>
<keyword evidence="3" id="KW-1185">Reference proteome</keyword>
<keyword evidence="1" id="KW-0812">Transmembrane</keyword>
<feature type="transmembrane region" description="Helical" evidence="1">
    <location>
        <begin position="71"/>
        <end position="92"/>
    </location>
</feature>
<accession>A0A182QZD2</accession>
<evidence type="ECO:0000313" key="3">
    <source>
        <dbReference type="Proteomes" id="UP000075886"/>
    </source>
</evidence>
<proteinExistence type="predicted"/>
<protein>
    <submittedName>
        <fullName evidence="2">Uncharacterized protein</fullName>
    </submittedName>
</protein>
<dbReference type="EMBL" id="AXCN02001855">
    <property type="status" value="NOT_ANNOTATED_CDS"/>
    <property type="molecule type" value="Genomic_DNA"/>
</dbReference>
<keyword evidence="1" id="KW-1133">Transmembrane helix</keyword>
<dbReference type="VEuPathDB" id="VectorBase:AFAF019905"/>
<evidence type="ECO:0000256" key="1">
    <source>
        <dbReference type="SAM" id="Phobius"/>
    </source>
</evidence>
<name>A0A182QZD2_9DIPT</name>
<dbReference type="EnsemblMetazoa" id="AFAF019905-RA">
    <property type="protein sequence ID" value="AFAF019905-PA"/>
    <property type="gene ID" value="AFAF019905"/>
</dbReference>